<feature type="transmembrane region" description="Helical" evidence="1">
    <location>
        <begin position="161"/>
        <end position="178"/>
    </location>
</feature>
<evidence type="ECO:0000256" key="1">
    <source>
        <dbReference type="SAM" id="Phobius"/>
    </source>
</evidence>
<dbReference type="EMBL" id="JAAATY010000005">
    <property type="protein sequence ID" value="NRN65196.1"/>
    <property type="molecule type" value="Genomic_DNA"/>
</dbReference>
<reference evidence="2 3" key="1">
    <citation type="submission" date="2020-01" db="EMBL/GenBank/DDBJ databases">
        <title>Kibdelosporangium persica a novel Actinomycetes from a hot desert in Iran.</title>
        <authorList>
            <person name="Safaei N."/>
            <person name="Zaburannyi N."/>
            <person name="Mueller R."/>
            <person name="Wink J."/>
        </authorList>
    </citation>
    <scope>NUCLEOTIDE SEQUENCE [LARGE SCALE GENOMIC DNA]</scope>
    <source>
        <strain evidence="2 3">4NS15</strain>
    </source>
</reference>
<gene>
    <name evidence="2" type="ORF">GC106_24060</name>
</gene>
<feature type="transmembrane region" description="Helical" evidence="1">
    <location>
        <begin position="59"/>
        <end position="80"/>
    </location>
</feature>
<organism evidence="2 3">
    <name type="scientific">Kibdelosporangium persicum</name>
    <dbReference type="NCBI Taxonomy" id="2698649"/>
    <lineage>
        <taxon>Bacteria</taxon>
        <taxon>Bacillati</taxon>
        <taxon>Actinomycetota</taxon>
        <taxon>Actinomycetes</taxon>
        <taxon>Pseudonocardiales</taxon>
        <taxon>Pseudonocardiaceae</taxon>
        <taxon>Kibdelosporangium</taxon>
    </lineage>
</organism>
<feature type="transmembrane region" description="Helical" evidence="1">
    <location>
        <begin position="198"/>
        <end position="215"/>
    </location>
</feature>
<proteinExistence type="predicted"/>
<dbReference type="RefSeq" id="WP_173128674.1">
    <property type="nucleotide sequence ID" value="NZ_CBCSGW010000013.1"/>
</dbReference>
<sequence length="240" mass="24730">MTIVSPPRGDAARTQPWLIVSAGAICWGALAFVVLHLVSGRDPLRDAVSLYAFTDQAPGLLAVSILWVAFGSVTTVGALAAAGVPLSRTTKVLFGLWSGGLALAAVFPVSYGQLSSLVSGEIHQYACVAAFLSVPAIGLSLAAGTRGIPALARDRATVLRWTRYSMAGLVLFAVSYLLDKSAGVPLGTILPVGLTQRITLVIDIGLLCAVIRLAYGASASSRTARPITAAPGYADLSPGR</sequence>
<evidence type="ECO:0008006" key="4">
    <source>
        <dbReference type="Google" id="ProtNLM"/>
    </source>
</evidence>
<feature type="transmembrane region" description="Helical" evidence="1">
    <location>
        <begin position="122"/>
        <end position="141"/>
    </location>
</feature>
<dbReference type="Pfam" id="PF06197">
    <property type="entry name" value="DUF998"/>
    <property type="match status" value="1"/>
</dbReference>
<comment type="caution">
    <text evidence="2">The sequence shown here is derived from an EMBL/GenBank/DDBJ whole genome shotgun (WGS) entry which is preliminary data.</text>
</comment>
<feature type="transmembrane region" description="Helical" evidence="1">
    <location>
        <begin position="92"/>
        <end position="110"/>
    </location>
</feature>
<keyword evidence="1" id="KW-1133">Transmembrane helix</keyword>
<keyword evidence="1" id="KW-0472">Membrane</keyword>
<evidence type="ECO:0000313" key="3">
    <source>
        <dbReference type="Proteomes" id="UP000763557"/>
    </source>
</evidence>
<keyword evidence="1" id="KW-0812">Transmembrane</keyword>
<dbReference type="InterPro" id="IPR009339">
    <property type="entry name" value="DUF998"/>
</dbReference>
<evidence type="ECO:0000313" key="2">
    <source>
        <dbReference type="EMBL" id="NRN65196.1"/>
    </source>
</evidence>
<feature type="transmembrane region" description="Helical" evidence="1">
    <location>
        <begin position="17"/>
        <end position="39"/>
    </location>
</feature>
<accession>A0ABX2F1J2</accession>
<protein>
    <recommendedName>
        <fullName evidence="4">DUF998 domain-containing protein</fullName>
    </recommendedName>
</protein>
<name>A0ABX2F1J2_9PSEU</name>
<dbReference type="Proteomes" id="UP000763557">
    <property type="component" value="Unassembled WGS sequence"/>
</dbReference>
<keyword evidence="3" id="KW-1185">Reference proteome</keyword>